<keyword evidence="1" id="KW-0732">Signal</keyword>
<gene>
    <name evidence="2" type="ORF">B0T17DRAFT_528308</name>
</gene>
<evidence type="ECO:0000256" key="1">
    <source>
        <dbReference type="SAM" id="SignalP"/>
    </source>
</evidence>
<evidence type="ECO:0008006" key="4">
    <source>
        <dbReference type="Google" id="ProtNLM"/>
    </source>
</evidence>
<comment type="caution">
    <text evidence="2">The sequence shown here is derived from an EMBL/GenBank/DDBJ whole genome shotgun (WGS) entry which is preliminary data.</text>
</comment>
<dbReference type="EMBL" id="JAULSR010000002">
    <property type="protein sequence ID" value="KAK0630400.1"/>
    <property type="molecule type" value="Genomic_DNA"/>
</dbReference>
<feature type="signal peptide" evidence="1">
    <location>
        <begin position="1"/>
        <end position="18"/>
    </location>
</feature>
<feature type="chain" id="PRO_5041272063" description="Secreted protein" evidence="1">
    <location>
        <begin position="19"/>
        <end position="105"/>
    </location>
</feature>
<keyword evidence="3" id="KW-1185">Reference proteome</keyword>
<evidence type="ECO:0000313" key="2">
    <source>
        <dbReference type="EMBL" id="KAK0630400.1"/>
    </source>
</evidence>
<dbReference type="Proteomes" id="UP001174934">
    <property type="component" value="Unassembled WGS sequence"/>
</dbReference>
<accession>A0AA39XAZ8</accession>
<feature type="non-terminal residue" evidence="2">
    <location>
        <position position="105"/>
    </location>
</feature>
<protein>
    <recommendedName>
        <fullName evidence="4">Secreted protein</fullName>
    </recommendedName>
</protein>
<evidence type="ECO:0000313" key="3">
    <source>
        <dbReference type="Proteomes" id="UP001174934"/>
    </source>
</evidence>
<proteinExistence type="predicted"/>
<sequence>MFLLPPLVMMLAIKKTYGYGISGWSVHSVRIPDGVVYPVYYTFFRVARYVPTRPSVQQGRKPRSRYVRGCSTQVCVQSRRAGTHRMHFHTLGAHADIQTEDKAQP</sequence>
<organism evidence="2 3">
    <name type="scientific">Bombardia bombarda</name>
    <dbReference type="NCBI Taxonomy" id="252184"/>
    <lineage>
        <taxon>Eukaryota</taxon>
        <taxon>Fungi</taxon>
        <taxon>Dikarya</taxon>
        <taxon>Ascomycota</taxon>
        <taxon>Pezizomycotina</taxon>
        <taxon>Sordariomycetes</taxon>
        <taxon>Sordariomycetidae</taxon>
        <taxon>Sordariales</taxon>
        <taxon>Lasiosphaeriaceae</taxon>
        <taxon>Bombardia</taxon>
    </lineage>
</organism>
<name>A0AA39XAZ8_9PEZI</name>
<reference evidence="2" key="1">
    <citation type="submission" date="2023-06" db="EMBL/GenBank/DDBJ databases">
        <title>Genome-scale phylogeny and comparative genomics of the fungal order Sordariales.</title>
        <authorList>
            <consortium name="Lawrence Berkeley National Laboratory"/>
            <person name="Hensen N."/>
            <person name="Bonometti L."/>
            <person name="Westerberg I."/>
            <person name="Brannstrom I.O."/>
            <person name="Guillou S."/>
            <person name="Cros-Aarteil S."/>
            <person name="Calhoun S."/>
            <person name="Haridas S."/>
            <person name="Kuo A."/>
            <person name="Mondo S."/>
            <person name="Pangilinan J."/>
            <person name="Riley R."/>
            <person name="LaButti K."/>
            <person name="Andreopoulos B."/>
            <person name="Lipzen A."/>
            <person name="Chen C."/>
            <person name="Yanf M."/>
            <person name="Daum C."/>
            <person name="Ng V."/>
            <person name="Clum A."/>
            <person name="Steindorff A."/>
            <person name="Ohm R."/>
            <person name="Martin F."/>
            <person name="Silar P."/>
            <person name="Natvig D."/>
            <person name="Lalanne C."/>
            <person name="Gautier V."/>
            <person name="Ament-velasquez S.L."/>
            <person name="Kruys A."/>
            <person name="Hutchinson M.I."/>
            <person name="Powell A.J."/>
            <person name="Barry K."/>
            <person name="Miller A.N."/>
            <person name="Grigoriev I.V."/>
            <person name="Debuchy R."/>
            <person name="Gladieux P."/>
            <person name="Thoren M.H."/>
            <person name="Johannesson H."/>
        </authorList>
    </citation>
    <scope>NUCLEOTIDE SEQUENCE</scope>
    <source>
        <strain evidence="2">SMH3391-2</strain>
    </source>
</reference>
<dbReference type="AlphaFoldDB" id="A0AA39XAZ8"/>